<evidence type="ECO:0000259" key="13">
    <source>
        <dbReference type="PROSITE" id="PS50206"/>
    </source>
</evidence>
<dbReference type="FunCoup" id="A0A7R8V410">
    <property type="interactions" value="412"/>
</dbReference>
<dbReference type="InterPro" id="IPR000594">
    <property type="entry name" value="ThiF_NAD_FAD-bd"/>
</dbReference>
<comment type="function">
    <text evidence="11">Plays a central role in 2-thiolation of mcm(5)S(2)U at tRNA wobble positions of cytosolic tRNA(Lys), tRNA(Glu) and tRNA(Gln). Acts by mediating the C-terminal thiocarboxylation of the sulfur carrier URM1. Its N-terminus first activates URM1 as acyl-adenylate (-COAMP), then the persulfide sulfur on the catalytic cysteine is transferred to URM1 to form thiocarboxylation (-COSH) of its C-terminus. The reaction probably involves hydrogen sulfide that is generated from the persulfide intermediate and that acts as nucleophile towards URM1. Subsequently, a transient disulfide bond is formed. Does not use thiosulfate as sulfur donor; NFS1 probably acting as a sulfur donor for thiocarboxylation reactions.</text>
</comment>
<dbReference type="GO" id="GO:0002143">
    <property type="term" value="P:tRNA wobble position uridine thiolation"/>
    <property type="evidence" value="ECO:0007669"/>
    <property type="project" value="InterPro"/>
</dbReference>
<dbReference type="GO" id="GO:0004792">
    <property type="term" value="F:thiosulfate-cyanide sulfurtransferase activity"/>
    <property type="evidence" value="ECO:0007669"/>
    <property type="project" value="TreeGrafter"/>
</dbReference>
<feature type="domain" description="Rhodanese" evidence="13">
    <location>
        <begin position="334"/>
        <end position="430"/>
    </location>
</feature>
<dbReference type="NCBIfam" id="NF004281">
    <property type="entry name" value="PRK05690.1"/>
    <property type="match status" value="1"/>
</dbReference>
<dbReference type="GO" id="GO:0005524">
    <property type="term" value="F:ATP binding"/>
    <property type="evidence" value="ECO:0007669"/>
    <property type="project" value="UniProtKB-KW"/>
</dbReference>
<evidence type="ECO:0000256" key="12">
    <source>
        <dbReference type="SAM" id="Coils"/>
    </source>
</evidence>
<comment type="cofactor">
    <cofactor evidence="11">
        <name>Zn(2+)</name>
        <dbReference type="ChEBI" id="CHEBI:29105"/>
    </cofactor>
    <text evidence="11">Binds 1 zinc ion per subunit.</text>
</comment>
<dbReference type="SUPFAM" id="SSF69572">
    <property type="entry name" value="Activating enzymes of the ubiquitin-like proteins"/>
    <property type="match status" value="1"/>
</dbReference>
<feature type="binding site" evidence="11">
    <location>
        <begin position="107"/>
        <end position="111"/>
    </location>
    <ligand>
        <name>ATP</name>
        <dbReference type="ChEBI" id="CHEBI:30616"/>
    </ligand>
</feature>
<feature type="binding site" evidence="11">
    <location>
        <position position="124"/>
    </location>
    <ligand>
        <name>ATP</name>
        <dbReference type="ChEBI" id="CHEBI:30616"/>
    </ligand>
</feature>
<proteinExistence type="inferred from homology"/>
<evidence type="ECO:0000256" key="8">
    <source>
        <dbReference type="ARBA" id="ARBA00022840"/>
    </source>
</evidence>
<keyword evidence="15" id="KW-1185">Reference proteome</keyword>
<dbReference type="InterPro" id="IPR045886">
    <property type="entry name" value="ThiF/MoeB/HesA"/>
</dbReference>
<keyword evidence="9 11" id="KW-0501">Molybdenum cofactor biosynthesis</keyword>
<keyword evidence="5 11" id="KW-0479">Metal-binding</keyword>
<evidence type="ECO:0000256" key="3">
    <source>
        <dbReference type="ARBA" id="ARBA00022679"/>
    </source>
</evidence>
<dbReference type="InterPro" id="IPR036873">
    <property type="entry name" value="Rhodanese-like_dom_sf"/>
</dbReference>
<gene>
    <name evidence="14" type="ORF">HERILL_LOCUS13678</name>
</gene>
<evidence type="ECO:0000256" key="11">
    <source>
        <dbReference type="HAMAP-Rule" id="MF_03049"/>
    </source>
</evidence>
<accession>A0A7R8V410</accession>
<feature type="binding site" evidence="11">
    <location>
        <position position="79"/>
    </location>
    <ligand>
        <name>ATP</name>
        <dbReference type="ChEBI" id="CHEBI:30616"/>
    </ligand>
</feature>
<sequence length="432" mass="47340">MEAQQESIAALEAEIRELQASLQRKKDELHSLKQSTVTAGKLTNNDIARYSRQIILPQVTVAGQLKLKASSVLIVGAGGLGCPAGLYLASAGIGELGIVDYDTVEVNNLHRQVLHSELTLNLPKAQSARAALQQINSQLKVRTYEVQLKSENALEILQPYDIVLDCTDNVATRYLLNDACVLLKKPLVSGSALQFEGQLTIYNYNGGPCYRCIFPTPPPPETVTNCGDGGVLGAVTGVIGSLQALEAVKVLLKLDGTLAGRLLIFDGTASSFRNVKLRPRREDCAVCSAKATITKLIDYEQFCGMRASDKDMALKVLQSDERISVEDLKSIRDSRKPHLVIDVRNPLEFEICHIEGSVNIPLKQIIEDKGLDDLKQRTSGGIPVFVFCRRGNDSQLAVKHLRKKLEGVAEAKDVVGGLHAWHYRIDNNFPIY</sequence>
<reference evidence="14 15" key="1">
    <citation type="submission" date="2020-11" db="EMBL/GenBank/DDBJ databases">
        <authorList>
            <person name="Wallbank WR R."/>
            <person name="Pardo Diaz C."/>
            <person name="Kozak K."/>
            <person name="Martin S."/>
            <person name="Jiggins C."/>
            <person name="Moest M."/>
            <person name="Warren A I."/>
            <person name="Generalovic N T."/>
            <person name="Byers J.R.P. K."/>
            <person name="Montejo-Kovacevich G."/>
            <person name="Yen C E."/>
        </authorList>
    </citation>
    <scope>NUCLEOTIDE SEQUENCE [LARGE SCALE GENOMIC DNA]</scope>
</reference>
<dbReference type="EC" id="2.7.7.-" evidence="11"/>
<evidence type="ECO:0000256" key="5">
    <source>
        <dbReference type="ARBA" id="ARBA00022723"/>
    </source>
</evidence>
<organism evidence="14 15">
    <name type="scientific">Hermetia illucens</name>
    <name type="common">Black soldier fly</name>
    <dbReference type="NCBI Taxonomy" id="343691"/>
    <lineage>
        <taxon>Eukaryota</taxon>
        <taxon>Metazoa</taxon>
        <taxon>Ecdysozoa</taxon>
        <taxon>Arthropoda</taxon>
        <taxon>Hexapoda</taxon>
        <taxon>Insecta</taxon>
        <taxon>Pterygota</taxon>
        <taxon>Neoptera</taxon>
        <taxon>Endopterygota</taxon>
        <taxon>Diptera</taxon>
        <taxon>Brachycera</taxon>
        <taxon>Stratiomyomorpha</taxon>
        <taxon>Stratiomyidae</taxon>
        <taxon>Hermetiinae</taxon>
        <taxon>Hermetia</taxon>
    </lineage>
</organism>
<evidence type="ECO:0000256" key="7">
    <source>
        <dbReference type="ARBA" id="ARBA00022833"/>
    </source>
</evidence>
<comment type="subcellular location">
    <subcellularLocation>
        <location evidence="1">Cytoplasm</location>
        <location evidence="1">Cytosol</location>
    </subcellularLocation>
</comment>
<keyword evidence="2 11" id="KW-0963">Cytoplasm</keyword>
<dbReference type="PANTHER" id="PTHR10953">
    <property type="entry name" value="UBIQUITIN-ACTIVATING ENZYME E1"/>
    <property type="match status" value="1"/>
</dbReference>
<dbReference type="PROSITE" id="PS50206">
    <property type="entry name" value="RHODANESE_3"/>
    <property type="match status" value="1"/>
</dbReference>
<feature type="binding site" evidence="11">
    <location>
        <position position="209"/>
    </location>
    <ligand>
        <name>Zn(2+)</name>
        <dbReference type="ChEBI" id="CHEBI:29105"/>
    </ligand>
</feature>
<feature type="coiled-coil region" evidence="12">
    <location>
        <begin position="1"/>
        <end position="35"/>
    </location>
</feature>
<evidence type="ECO:0000256" key="2">
    <source>
        <dbReference type="ARBA" id="ARBA00022490"/>
    </source>
</evidence>
<feature type="active site" description="Cysteine persulfide intermediate; for sulfurtransferase activity" evidence="11">
    <location>
        <position position="388"/>
    </location>
</feature>
<dbReference type="OrthoDB" id="10261062at2759"/>
<dbReference type="AlphaFoldDB" id="A0A7R8V410"/>
<keyword evidence="7 11" id="KW-0862">Zinc</keyword>
<keyword evidence="6 11" id="KW-0547">Nucleotide-binding</keyword>
<dbReference type="InterPro" id="IPR028885">
    <property type="entry name" value="MOCS3/Uba4"/>
</dbReference>
<dbReference type="Proteomes" id="UP000594454">
    <property type="component" value="Chromosome 5"/>
</dbReference>
<evidence type="ECO:0000256" key="6">
    <source>
        <dbReference type="ARBA" id="ARBA00022741"/>
    </source>
</evidence>
<dbReference type="GO" id="GO:0042292">
    <property type="term" value="F:URM1 activating enzyme activity"/>
    <property type="evidence" value="ECO:0007669"/>
    <property type="project" value="TreeGrafter"/>
</dbReference>
<dbReference type="OMA" id="IPDVGMD"/>
<comment type="pathway">
    <text evidence="11">tRNA modification; 5-methoxycarbonylmethyl-2-thiouridine-tRNA biosynthesis.</text>
</comment>
<dbReference type="EC" id="2.8.1.-" evidence="11"/>
<dbReference type="InterPro" id="IPR001763">
    <property type="entry name" value="Rhodanese-like_dom"/>
</dbReference>
<evidence type="ECO:0000313" key="15">
    <source>
        <dbReference type="Proteomes" id="UP000594454"/>
    </source>
</evidence>
<feature type="binding site" evidence="11">
    <location>
        <begin position="168"/>
        <end position="169"/>
    </location>
    <ligand>
        <name>ATP</name>
        <dbReference type="ChEBI" id="CHEBI:30616"/>
    </ligand>
</feature>
<keyword evidence="4 11" id="KW-0819">tRNA processing</keyword>
<feature type="binding site" evidence="11">
    <location>
        <position position="287"/>
    </location>
    <ligand>
        <name>Zn(2+)</name>
        <dbReference type="ChEBI" id="CHEBI:29105"/>
    </ligand>
</feature>
<dbReference type="CDD" id="cd00757">
    <property type="entry name" value="ThiF_MoeB_HesA_family"/>
    <property type="match status" value="1"/>
</dbReference>
<name>A0A7R8V410_HERIL</name>
<keyword evidence="8 11" id="KW-0067">ATP-binding</keyword>
<dbReference type="UniPathway" id="UPA00988"/>
<dbReference type="GO" id="GO:0070566">
    <property type="term" value="F:adenylyltransferase activity"/>
    <property type="evidence" value="ECO:0007669"/>
    <property type="project" value="InterPro"/>
</dbReference>
<dbReference type="Gene3D" id="3.40.50.720">
    <property type="entry name" value="NAD(P)-binding Rossmann-like Domain"/>
    <property type="match status" value="1"/>
</dbReference>
<keyword evidence="3 11" id="KW-0808">Transferase</keyword>
<dbReference type="EMBL" id="LR899013">
    <property type="protein sequence ID" value="CAD7091255.1"/>
    <property type="molecule type" value="Genomic_DNA"/>
</dbReference>
<feature type="binding site" evidence="11">
    <location>
        <position position="284"/>
    </location>
    <ligand>
        <name>Zn(2+)</name>
        <dbReference type="ChEBI" id="CHEBI:29105"/>
    </ligand>
</feature>
<dbReference type="FunFam" id="3.40.50.720:FF:000206">
    <property type="entry name" value="Adenylyltransferase and sulfurtransferase MOCS3"/>
    <property type="match status" value="1"/>
</dbReference>
<dbReference type="Pfam" id="PF00899">
    <property type="entry name" value="ThiF"/>
    <property type="match status" value="1"/>
</dbReference>
<protein>
    <recommendedName>
        <fullName evidence="11">Adenylyltransferase and sulfurtransferase MOCS3 homolog</fullName>
    </recommendedName>
    <alternativeName>
        <fullName evidence="11">UBA4 homolog</fullName>
    </alternativeName>
    <alternativeName>
        <fullName evidence="11">Ubiquitin-like protein activator 4 homolog</fullName>
    </alternativeName>
    <domain>
        <recommendedName>
            <fullName evidence="11">Adenylyltransferase</fullName>
            <ecNumber evidence="11">2.7.7.-</ecNumber>
        </recommendedName>
    </domain>
    <domain>
        <recommendedName>
            <fullName evidence="11">Sulfurtransferase</fullName>
            <ecNumber evidence="11">2.8.1.-</ecNumber>
        </recommendedName>
    </domain>
</protein>
<dbReference type="PANTHER" id="PTHR10953:SF102">
    <property type="entry name" value="ADENYLYLTRANSFERASE AND SULFURTRANSFERASE MOCS3"/>
    <property type="match status" value="1"/>
</dbReference>
<dbReference type="InParanoid" id="A0A7R8V410"/>
<feature type="binding site" evidence="11">
    <location>
        <position position="100"/>
    </location>
    <ligand>
        <name>ATP</name>
        <dbReference type="ChEBI" id="CHEBI:30616"/>
    </ligand>
</feature>
<evidence type="ECO:0000256" key="4">
    <source>
        <dbReference type="ARBA" id="ARBA00022694"/>
    </source>
</evidence>
<dbReference type="Pfam" id="PF00581">
    <property type="entry name" value="Rhodanese"/>
    <property type="match status" value="1"/>
</dbReference>
<dbReference type="GO" id="GO:0032447">
    <property type="term" value="P:protein urmylation"/>
    <property type="evidence" value="ECO:0007669"/>
    <property type="project" value="TreeGrafter"/>
</dbReference>
<keyword evidence="12" id="KW-0175">Coiled coil</keyword>
<dbReference type="FunFam" id="3.40.250.10:FF:000014">
    <property type="entry name" value="Adenylyltransferase and sulfurtransferase MOCS3"/>
    <property type="match status" value="1"/>
</dbReference>
<feature type="active site" description="Glycyl thioester intermediate; for adenylyltransferase activity" evidence="11">
    <location>
        <position position="226"/>
    </location>
</feature>
<feature type="binding site" evidence="11">
    <location>
        <position position="212"/>
    </location>
    <ligand>
        <name>Zn(2+)</name>
        <dbReference type="ChEBI" id="CHEBI:29105"/>
    </ligand>
</feature>
<evidence type="ECO:0000256" key="10">
    <source>
        <dbReference type="ARBA" id="ARBA00023268"/>
    </source>
</evidence>
<dbReference type="SMART" id="SM00450">
    <property type="entry name" value="RHOD"/>
    <property type="match status" value="1"/>
</dbReference>
<comment type="similarity">
    <text evidence="11">In the N-terminal section; belongs to the HesA/MoeB/ThiF family. UBA4 subfamily.</text>
</comment>
<dbReference type="Gene3D" id="3.40.250.10">
    <property type="entry name" value="Rhodanese-like domain"/>
    <property type="match status" value="1"/>
</dbReference>
<dbReference type="InterPro" id="IPR035985">
    <property type="entry name" value="Ubiquitin-activating_enz"/>
</dbReference>
<dbReference type="GO" id="GO:0006777">
    <property type="term" value="P:Mo-molybdopterin cofactor biosynthetic process"/>
    <property type="evidence" value="ECO:0007669"/>
    <property type="project" value="UniProtKB-UniRule"/>
</dbReference>
<dbReference type="HAMAP" id="MF_03049">
    <property type="entry name" value="MOCS3_Uba4"/>
    <property type="match status" value="1"/>
</dbReference>
<evidence type="ECO:0000256" key="1">
    <source>
        <dbReference type="ARBA" id="ARBA00004514"/>
    </source>
</evidence>
<evidence type="ECO:0000256" key="9">
    <source>
        <dbReference type="ARBA" id="ARBA00023150"/>
    </source>
</evidence>
<evidence type="ECO:0000313" key="14">
    <source>
        <dbReference type="EMBL" id="CAD7091255.1"/>
    </source>
</evidence>
<keyword evidence="10 11" id="KW-0511">Multifunctional enzyme</keyword>
<dbReference type="GO" id="GO:0005829">
    <property type="term" value="C:cytosol"/>
    <property type="evidence" value="ECO:0007669"/>
    <property type="project" value="UniProtKB-SubCell"/>
</dbReference>
<dbReference type="GO" id="GO:0046872">
    <property type="term" value="F:metal ion binding"/>
    <property type="evidence" value="ECO:0007669"/>
    <property type="project" value="UniProtKB-KW"/>
</dbReference>